<evidence type="ECO:0000313" key="3">
    <source>
        <dbReference type="Proteomes" id="UP000077384"/>
    </source>
</evidence>
<dbReference type="PATRIC" id="fig|1705578.3.peg.4104"/>
<dbReference type="Gene3D" id="2.60.300.12">
    <property type="entry name" value="HesB-like domain"/>
    <property type="match status" value="1"/>
</dbReference>
<sequence>MQLALDELKNNDDILVKIEGMSIVYNLDLETYVNGSVIDYSNNWFSPGFTISSPNSSSC</sequence>
<evidence type="ECO:0008006" key="5">
    <source>
        <dbReference type="Google" id="ProtNLM"/>
    </source>
</evidence>
<dbReference type="AlphaFoldDB" id="A0A162LI19"/>
<accession>A0A162LI19</accession>
<dbReference type="EMBL" id="LITQ01000010">
    <property type="protein sequence ID" value="OAA93786.1"/>
    <property type="molecule type" value="Genomic_DNA"/>
</dbReference>
<evidence type="ECO:0000313" key="1">
    <source>
        <dbReference type="EMBL" id="OAA93786.1"/>
    </source>
</evidence>
<protein>
    <recommendedName>
        <fullName evidence="5">Iron-sulfur cluster insertion protein ErpA</fullName>
    </recommendedName>
</protein>
<name>A0A162LI19_9CLOT</name>
<dbReference type="InterPro" id="IPR035903">
    <property type="entry name" value="HesB-like_dom_sf"/>
</dbReference>
<organism evidence="1 3">
    <name type="scientific">Clostridium coskatii</name>
    <dbReference type="NCBI Taxonomy" id="1705578"/>
    <lineage>
        <taxon>Bacteria</taxon>
        <taxon>Bacillati</taxon>
        <taxon>Bacillota</taxon>
        <taxon>Clostridia</taxon>
        <taxon>Eubacteriales</taxon>
        <taxon>Clostridiaceae</taxon>
        <taxon>Clostridium</taxon>
    </lineage>
</organism>
<proteinExistence type="predicted"/>
<dbReference type="Proteomes" id="UP000093694">
    <property type="component" value="Unassembled WGS sequence"/>
</dbReference>
<evidence type="ECO:0000313" key="2">
    <source>
        <dbReference type="EMBL" id="OBR96076.1"/>
    </source>
</evidence>
<evidence type="ECO:0000313" key="4">
    <source>
        <dbReference type="Proteomes" id="UP000093694"/>
    </source>
</evidence>
<gene>
    <name evidence="2" type="ORF">CLCOS_11650</name>
    <name evidence="1" type="ORF">WX73_04008</name>
</gene>
<reference evidence="1 3" key="1">
    <citation type="journal article" date="2015" name="Biotechnol. Bioeng.">
        <title>Genome sequence and phenotypic characterization of Caulobacter segnis.</title>
        <authorList>
            <person name="Patel S."/>
            <person name="Fletcher B."/>
            <person name="Scott D.C."/>
            <person name="Ely B."/>
        </authorList>
    </citation>
    <scope>NUCLEOTIDE SEQUENCE [LARGE SCALE GENOMIC DNA]</scope>
    <source>
        <strain evidence="1 3">PS02</strain>
    </source>
</reference>
<dbReference type="Proteomes" id="UP000077384">
    <property type="component" value="Unassembled WGS sequence"/>
</dbReference>
<dbReference type="SUPFAM" id="SSF89360">
    <property type="entry name" value="HesB-like domain"/>
    <property type="match status" value="1"/>
</dbReference>
<comment type="caution">
    <text evidence="1">The sequence shown here is derived from an EMBL/GenBank/DDBJ whole genome shotgun (WGS) entry which is preliminary data.</text>
</comment>
<reference evidence="2 4" key="2">
    <citation type="journal article" date="2016" name="Front. Microbiol.">
        <title>Industrial Acetogenic Biocatalysts: A Comparative Metabolic and Genomic Analysis.</title>
        <authorList>
            <person name="Bengelsdorf F."/>
            <person name="Poehlein A."/>
            <person name="Sonja S."/>
            <person name="Erz C."/>
            <person name="Hummel T."/>
            <person name="Hoffmeister S."/>
            <person name="Daniel R."/>
            <person name="Durre P."/>
        </authorList>
    </citation>
    <scope>NUCLEOTIDE SEQUENCE [LARGE SCALE GENOMIC DNA]</scope>
    <source>
        <strain evidence="2 4">PTA-10522</strain>
    </source>
</reference>
<dbReference type="EMBL" id="LROR01000035">
    <property type="protein sequence ID" value="OBR96076.1"/>
    <property type="molecule type" value="Genomic_DNA"/>
</dbReference>
<keyword evidence="4" id="KW-1185">Reference proteome</keyword>